<dbReference type="InterPro" id="IPR038636">
    <property type="entry name" value="Wzi_sf"/>
</dbReference>
<organism evidence="2 3">
    <name type="scientific">Rheinheimera maricola</name>
    <dbReference type="NCBI Taxonomy" id="2793282"/>
    <lineage>
        <taxon>Bacteria</taxon>
        <taxon>Pseudomonadati</taxon>
        <taxon>Pseudomonadota</taxon>
        <taxon>Gammaproteobacteria</taxon>
        <taxon>Chromatiales</taxon>
        <taxon>Chromatiaceae</taxon>
        <taxon>Rheinheimera</taxon>
    </lineage>
</organism>
<dbReference type="Gene3D" id="2.40.160.130">
    <property type="entry name" value="Capsule assembly protein Wzi"/>
    <property type="match status" value="1"/>
</dbReference>
<gene>
    <name evidence="2" type="ORF">I4W93_007695</name>
</gene>
<protein>
    <submittedName>
        <fullName evidence="2">Capsule assembly Wzi family protein</fullName>
    </submittedName>
</protein>
<feature type="chain" id="PRO_5045876556" evidence="1">
    <location>
        <begin position="20"/>
        <end position="469"/>
    </location>
</feature>
<evidence type="ECO:0000313" key="3">
    <source>
        <dbReference type="Proteomes" id="UP000663814"/>
    </source>
</evidence>
<name>A0ABS7XA39_9GAMM</name>
<dbReference type="Proteomes" id="UP000663814">
    <property type="component" value="Unassembled WGS sequence"/>
</dbReference>
<evidence type="ECO:0000256" key="1">
    <source>
        <dbReference type="SAM" id="SignalP"/>
    </source>
</evidence>
<sequence>MKLTLSLLSLALSSLPLVAAPWVDTTDNYLRQSLQTLAHAGVITGPVNTYPLMWRNIVADLAKAQPQPTEELRFALAHVRSALHANQRNYIAGVKLKASSDPSLFQSFGESYFDQASASVFKEYIAENWAGKTQVNYRNLDDGSTEQDVTLDGSYLAVIAGNWVLALDQQPIWWGPGQQTALLVSNNARPVPSLRLSRHSWQASENSLLSWLGPWSFTAFVGQGEHHTVPGQINHFGARFSARPLPQLELGLSRVSQWGGDTLDNGLGAFTDMLLLNDADNAAANSDNLAAVDLTWHTTLFSRPYSFYAELADDNGGNGLSKPLQLYGARTFFGNESAIHTLNLEWSDTFIRCQAQQLSGNCAYEGDIYPQGYRRYGRVIGSGYGADAQVLSAGYRYQTFDGYSWAASVLRGRFISASNTVHNWQLRLEYRQPLFNGLLSIEGRVFDKSPQPELNIKRGSLATTWEYRF</sequence>
<dbReference type="RefSeq" id="WP_205309649.1">
    <property type="nucleotide sequence ID" value="NZ_JAERPS020000002.1"/>
</dbReference>
<dbReference type="EMBL" id="JAERPS020000002">
    <property type="protein sequence ID" value="MBZ9611477.1"/>
    <property type="molecule type" value="Genomic_DNA"/>
</dbReference>
<comment type="caution">
    <text evidence="2">The sequence shown here is derived from an EMBL/GenBank/DDBJ whole genome shotgun (WGS) entry which is preliminary data.</text>
</comment>
<dbReference type="Pfam" id="PF14052">
    <property type="entry name" value="Caps_assemb_Wzi"/>
    <property type="match status" value="1"/>
</dbReference>
<feature type="signal peptide" evidence="1">
    <location>
        <begin position="1"/>
        <end position="19"/>
    </location>
</feature>
<reference evidence="2 3" key="1">
    <citation type="submission" date="2020-12" db="EMBL/GenBank/DDBJ databases">
        <authorList>
            <person name="Ruan W."/>
            <person name="Khan S.A."/>
            <person name="Jeon C.O."/>
        </authorList>
    </citation>
    <scope>NUCLEOTIDE SEQUENCE [LARGE SCALE GENOMIC DNA]</scope>
    <source>
        <strain evidence="2 3">MA-13</strain>
    </source>
</reference>
<evidence type="ECO:0000313" key="2">
    <source>
        <dbReference type="EMBL" id="MBZ9611477.1"/>
    </source>
</evidence>
<reference evidence="2 3" key="2">
    <citation type="submission" date="2021-08" db="EMBL/GenBank/DDBJ databases">
        <title>Rheinheimera aquimaris sp. nov., isolated from seawater of the East Sea in Korea.</title>
        <authorList>
            <person name="Kim K.H."/>
            <person name="Wenting R."/>
            <person name="Kim K.R."/>
            <person name="Jeon C.O."/>
        </authorList>
    </citation>
    <scope>NUCLEOTIDE SEQUENCE [LARGE SCALE GENOMIC DNA]</scope>
    <source>
        <strain evidence="2 3">MA-13</strain>
    </source>
</reference>
<accession>A0ABS7XA39</accession>
<proteinExistence type="predicted"/>
<keyword evidence="1" id="KW-0732">Signal</keyword>
<dbReference type="InterPro" id="IPR026950">
    <property type="entry name" value="Caps_assemb_Wzi"/>
</dbReference>
<keyword evidence="3" id="KW-1185">Reference proteome</keyword>